<accession>A0A9D2HN32</accession>
<dbReference type="PANTHER" id="PTHR35091:SF2">
    <property type="entry name" value="FLAGELLAR PROTEIN FLIL"/>
    <property type="match status" value="1"/>
</dbReference>
<evidence type="ECO:0000256" key="6">
    <source>
        <dbReference type="ARBA" id="ARBA00022692"/>
    </source>
</evidence>
<keyword evidence="12" id="KW-0966">Cell projection</keyword>
<feature type="compositionally biased region" description="Basic and acidic residues" evidence="11">
    <location>
        <begin position="32"/>
        <end position="41"/>
    </location>
</feature>
<organism evidence="12 13">
    <name type="scientific">Candidatus Desulfovibrio intestinavium</name>
    <dbReference type="NCBI Taxonomy" id="2838534"/>
    <lineage>
        <taxon>Bacteria</taxon>
        <taxon>Pseudomonadati</taxon>
        <taxon>Thermodesulfobacteriota</taxon>
        <taxon>Desulfovibrionia</taxon>
        <taxon>Desulfovibrionales</taxon>
        <taxon>Desulfovibrionaceae</taxon>
        <taxon>Desulfovibrio</taxon>
    </lineage>
</organism>
<keyword evidence="9 10" id="KW-0472">Membrane</keyword>
<comment type="function">
    <text evidence="1 10">Controls the rotational direction of flagella during chemotaxis.</text>
</comment>
<keyword evidence="7 10" id="KW-0283">Flagellar rotation</keyword>
<dbReference type="InterPro" id="IPR005503">
    <property type="entry name" value="FliL"/>
</dbReference>
<dbReference type="EMBL" id="DWZD01000019">
    <property type="protein sequence ID" value="HJA78513.1"/>
    <property type="molecule type" value="Genomic_DNA"/>
</dbReference>
<dbReference type="AlphaFoldDB" id="A0A9D2HN32"/>
<protein>
    <recommendedName>
        <fullName evidence="10">Flagellar protein FliL</fullName>
    </recommendedName>
</protein>
<feature type="region of interest" description="Disordered" evidence="11">
    <location>
        <begin position="1"/>
        <end position="55"/>
    </location>
</feature>
<evidence type="ECO:0000256" key="9">
    <source>
        <dbReference type="ARBA" id="ARBA00023136"/>
    </source>
</evidence>
<dbReference type="GO" id="GO:0005886">
    <property type="term" value="C:plasma membrane"/>
    <property type="evidence" value="ECO:0007669"/>
    <property type="project" value="UniProtKB-SubCell"/>
</dbReference>
<keyword evidence="8 10" id="KW-1133">Transmembrane helix</keyword>
<dbReference type="GO" id="GO:0009425">
    <property type="term" value="C:bacterial-type flagellum basal body"/>
    <property type="evidence" value="ECO:0007669"/>
    <property type="project" value="InterPro"/>
</dbReference>
<keyword evidence="4 10" id="KW-1003">Cell membrane</keyword>
<evidence type="ECO:0000256" key="8">
    <source>
        <dbReference type="ARBA" id="ARBA00022989"/>
    </source>
</evidence>
<comment type="subcellular location">
    <subcellularLocation>
        <location evidence="2">Cell membrane</location>
        <topology evidence="2">Single-pass membrane protein</topology>
    </subcellularLocation>
</comment>
<dbReference type="Pfam" id="PF03748">
    <property type="entry name" value="FliL"/>
    <property type="match status" value="1"/>
</dbReference>
<evidence type="ECO:0000256" key="4">
    <source>
        <dbReference type="ARBA" id="ARBA00022475"/>
    </source>
</evidence>
<reference evidence="12" key="2">
    <citation type="submission" date="2021-04" db="EMBL/GenBank/DDBJ databases">
        <authorList>
            <person name="Gilroy R."/>
        </authorList>
    </citation>
    <scope>NUCLEOTIDE SEQUENCE</scope>
    <source>
        <strain evidence="12">5032</strain>
    </source>
</reference>
<keyword evidence="12" id="KW-0969">Cilium</keyword>
<evidence type="ECO:0000256" key="5">
    <source>
        <dbReference type="ARBA" id="ARBA00022500"/>
    </source>
</evidence>
<evidence type="ECO:0000313" key="13">
    <source>
        <dbReference type="Proteomes" id="UP000823821"/>
    </source>
</evidence>
<evidence type="ECO:0000256" key="11">
    <source>
        <dbReference type="SAM" id="MobiDB-lite"/>
    </source>
</evidence>
<evidence type="ECO:0000256" key="3">
    <source>
        <dbReference type="ARBA" id="ARBA00008281"/>
    </source>
</evidence>
<dbReference type="PANTHER" id="PTHR35091">
    <property type="entry name" value="FLAGELLAR PROTEIN FLIL"/>
    <property type="match status" value="1"/>
</dbReference>
<comment type="caution">
    <text evidence="12">The sequence shown here is derived from an EMBL/GenBank/DDBJ whole genome shotgun (WGS) entry which is preliminary data.</text>
</comment>
<feature type="transmembrane region" description="Helical" evidence="10">
    <location>
        <begin position="65"/>
        <end position="85"/>
    </location>
</feature>
<evidence type="ECO:0000256" key="7">
    <source>
        <dbReference type="ARBA" id="ARBA00022779"/>
    </source>
</evidence>
<sequence>MADDKVKEKDDLQVEVAPSGGGKVELDLDDAPFLREPEEKPLPPVERTTTAPAVVQEEPRSRKKLVIGGIAALIAVAAAVWWFVFRVPPPPVEPPKPEVIVVKPPEIPAADKDFVYELEPFWVPVRDDAGNMTFLVCRFSTIAKKEIINTEIEQQLMTVRDAMYYYLRNKTLDFLLAATNRETIKKDLTSVVNSYLIHGQIEDVLVESYLGH</sequence>
<feature type="compositionally biased region" description="Basic and acidic residues" evidence="11">
    <location>
        <begin position="1"/>
        <end position="12"/>
    </location>
</feature>
<proteinExistence type="inferred from homology"/>
<evidence type="ECO:0000313" key="12">
    <source>
        <dbReference type="EMBL" id="HJA78513.1"/>
    </source>
</evidence>
<dbReference type="Proteomes" id="UP000823821">
    <property type="component" value="Unassembled WGS sequence"/>
</dbReference>
<keyword evidence="5 10" id="KW-0145">Chemotaxis</keyword>
<keyword evidence="6 10" id="KW-0812">Transmembrane</keyword>
<dbReference type="GO" id="GO:0006935">
    <property type="term" value="P:chemotaxis"/>
    <property type="evidence" value="ECO:0007669"/>
    <property type="project" value="UniProtKB-KW"/>
</dbReference>
<gene>
    <name evidence="12" type="ORF">H9784_02925</name>
</gene>
<name>A0A9D2HN32_9BACT</name>
<keyword evidence="12" id="KW-0282">Flagellum</keyword>
<evidence type="ECO:0000256" key="2">
    <source>
        <dbReference type="ARBA" id="ARBA00004162"/>
    </source>
</evidence>
<comment type="similarity">
    <text evidence="3 10">Belongs to the FliL family.</text>
</comment>
<dbReference type="GO" id="GO:0071978">
    <property type="term" value="P:bacterial-type flagellum-dependent swarming motility"/>
    <property type="evidence" value="ECO:0007669"/>
    <property type="project" value="TreeGrafter"/>
</dbReference>
<evidence type="ECO:0000256" key="10">
    <source>
        <dbReference type="RuleBase" id="RU364125"/>
    </source>
</evidence>
<evidence type="ECO:0000256" key="1">
    <source>
        <dbReference type="ARBA" id="ARBA00002254"/>
    </source>
</evidence>
<reference evidence="12" key="1">
    <citation type="journal article" date="2021" name="PeerJ">
        <title>Extensive microbial diversity within the chicken gut microbiome revealed by metagenomics and culture.</title>
        <authorList>
            <person name="Gilroy R."/>
            <person name="Ravi A."/>
            <person name="Getino M."/>
            <person name="Pursley I."/>
            <person name="Horton D.L."/>
            <person name="Alikhan N.F."/>
            <person name="Baker D."/>
            <person name="Gharbi K."/>
            <person name="Hall N."/>
            <person name="Watson M."/>
            <person name="Adriaenssens E.M."/>
            <person name="Foster-Nyarko E."/>
            <person name="Jarju S."/>
            <person name="Secka A."/>
            <person name="Antonio M."/>
            <person name="Oren A."/>
            <person name="Chaudhuri R.R."/>
            <person name="La Ragione R."/>
            <person name="Hildebrand F."/>
            <person name="Pallen M.J."/>
        </authorList>
    </citation>
    <scope>NUCLEOTIDE SEQUENCE</scope>
    <source>
        <strain evidence="12">5032</strain>
    </source>
</reference>